<evidence type="ECO:0000313" key="1">
    <source>
        <dbReference type="EMBL" id="CAI6297209.1"/>
    </source>
</evidence>
<dbReference type="AlphaFoldDB" id="A0A9W4U6E6"/>
<name>A0A9W4U6E6_9PLEO</name>
<sequence length="40" mass="4303">MDIVSSLSPITSDASKRERAVGMHTKAGHCVRIMSMAIQS</sequence>
<accession>A0A9W4U6E6</accession>
<proteinExistence type="predicted"/>
<gene>
    <name evidence="1" type="ORF">PDIGIT_LOCUS2696</name>
</gene>
<protein>
    <submittedName>
        <fullName evidence="1">Uncharacterized protein</fullName>
    </submittedName>
</protein>
<reference evidence="1" key="1">
    <citation type="submission" date="2023-01" db="EMBL/GenBank/DDBJ databases">
        <authorList>
            <person name="Van Ghelder C."/>
            <person name="Rancurel C."/>
        </authorList>
    </citation>
    <scope>NUCLEOTIDE SEQUENCE</scope>
    <source>
        <strain evidence="1">CNCM I-4278</strain>
    </source>
</reference>
<dbReference type="EMBL" id="CAOQHR010000002">
    <property type="protein sequence ID" value="CAI6297209.1"/>
    <property type="molecule type" value="Genomic_DNA"/>
</dbReference>
<dbReference type="Proteomes" id="UP001152607">
    <property type="component" value="Unassembled WGS sequence"/>
</dbReference>
<keyword evidence="2" id="KW-1185">Reference proteome</keyword>
<organism evidence="1 2">
    <name type="scientific">Periconia digitata</name>
    <dbReference type="NCBI Taxonomy" id="1303443"/>
    <lineage>
        <taxon>Eukaryota</taxon>
        <taxon>Fungi</taxon>
        <taxon>Dikarya</taxon>
        <taxon>Ascomycota</taxon>
        <taxon>Pezizomycotina</taxon>
        <taxon>Dothideomycetes</taxon>
        <taxon>Pleosporomycetidae</taxon>
        <taxon>Pleosporales</taxon>
        <taxon>Massarineae</taxon>
        <taxon>Periconiaceae</taxon>
        <taxon>Periconia</taxon>
    </lineage>
</organism>
<evidence type="ECO:0000313" key="2">
    <source>
        <dbReference type="Proteomes" id="UP001152607"/>
    </source>
</evidence>
<comment type="caution">
    <text evidence="1">The sequence shown here is derived from an EMBL/GenBank/DDBJ whole genome shotgun (WGS) entry which is preliminary data.</text>
</comment>